<dbReference type="Pfam" id="PF00225">
    <property type="entry name" value="Kinesin"/>
    <property type="match status" value="1"/>
</dbReference>
<dbReference type="STRING" id="39947.A0A0P0Y3Q5"/>
<evidence type="ECO:0000313" key="9">
    <source>
        <dbReference type="EMBL" id="BAT14605.1"/>
    </source>
</evidence>
<accession>A0A0P0Y3Q5</accession>
<dbReference type="AlphaFoldDB" id="A0A0P0Y3Q5"/>
<keyword evidence="2" id="KW-0547">Nucleotide-binding</keyword>
<sequence length="138" mass="15496">MKKIHTPVVYSESSVNWRREISPEKQTSYQCQCSFLEIRENACNGVHVENLTDEYESTVEDVNQILMKGLPNRKVGTTSMNLKSSRSHIIFTCVIEAWSKGCSSNGFSSSQTSRITFVDLVGPDNDELDGGSKHCTRE</sequence>
<evidence type="ECO:0000256" key="2">
    <source>
        <dbReference type="ARBA" id="ARBA00022741"/>
    </source>
</evidence>
<evidence type="ECO:0000259" key="8">
    <source>
        <dbReference type="PROSITE" id="PS50067"/>
    </source>
</evidence>
<evidence type="ECO:0000256" key="5">
    <source>
        <dbReference type="ARBA" id="ARBA00023175"/>
    </source>
</evidence>
<keyword evidence="3" id="KW-0067">ATP-binding</keyword>
<comment type="similarity">
    <text evidence="6">Belongs to the TRAFAC class myosin-kinesin ATPase superfamily. Kinesin family. KIN-12 subfamily.</text>
</comment>
<feature type="domain" description="Kinesin motor" evidence="8">
    <location>
        <begin position="1"/>
        <end position="138"/>
    </location>
</feature>
<dbReference type="InterPro" id="IPR001752">
    <property type="entry name" value="Kinesin_motor_dom"/>
</dbReference>
<evidence type="ECO:0000256" key="4">
    <source>
        <dbReference type="ARBA" id="ARBA00023054"/>
    </source>
</evidence>
<gene>
    <name evidence="9" type="ordered locus">Os11g0581000</name>
    <name evidence="9" type="ORF">OSNPB_110581000</name>
</gene>
<dbReference type="GO" id="GO:0007018">
    <property type="term" value="P:microtubule-based movement"/>
    <property type="evidence" value="ECO:0007669"/>
    <property type="project" value="InterPro"/>
</dbReference>
<reference evidence="10" key="1">
    <citation type="journal article" date="2005" name="Nature">
        <title>The map-based sequence of the rice genome.</title>
        <authorList>
            <consortium name="International rice genome sequencing project (IRGSP)"/>
            <person name="Matsumoto T."/>
            <person name="Wu J."/>
            <person name="Kanamori H."/>
            <person name="Katayose Y."/>
            <person name="Fujisawa M."/>
            <person name="Namiki N."/>
            <person name="Mizuno H."/>
            <person name="Yamamoto K."/>
            <person name="Antonio B.A."/>
            <person name="Baba T."/>
            <person name="Sakata K."/>
            <person name="Nagamura Y."/>
            <person name="Aoki H."/>
            <person name="Arikawa K."/>
            <person name="Arita K."/>
            <person name="Bito T."/>
            <person name="Chiden Y."/>
            <person name="Fujitsuka N."/>
            <person name="Fukunaka R."/>
            <person name="Hamada M."/>
            <person name="Harada C."/>
            <person name="Hayashi A."/>
            <person name="Hijishita S."/>
            <person name="Honda M."/>
            <person name="Hosokawa S."/>
            <person name="Ichikawa Y."/>
            <person name="Idonuma A."/>
            <person name="Iijima M."/>
            <person name="Ikeda M."/>
            <person name="Ikeno M."/>
            <person name="Ito K."/>
            <person name="Ito S."/>
            <person name="Ito T."/>
            <person name="Ito Y."/>
            <person name="Ito Y."/>
            <person name="Iwabuchi A."/>
            <person name="Kamiya K."/>
            <person name="Karasawa W."/>
            <person name="Kurita K."/>
            <person name="Katagiri S."/>
            <person name="Kikuta A."/>
            <person name="Kobayashi H."/>
            <person name="Kobayashi N."/>
            <person name="Machita K."/>
            <person name="Maehara T."/>
            <person name="Masukawa M."/>
            <person name="Mizubayashi T."/>
            <person name="Mukai Y."/>
            <person name="Nagasaki H."/>
            <person name="Nagata Y."/>
            <person name="Naito S."/>
            <person name="Nakashima M."/>
            <person name="Nakama Y."/>
            <person name="Nakamichi Y."/>
            <person name="Nakamura M."/>
            <person name="Meguro A."/>
            <person name="Negishi M."/>
            <person name="Ohta I."/>
            <person name="Ohta T."/>
            <person name="Okamoto M."/>
            <person name="Ono N."/>
            <person name="Saji S."/>
            <person name="Sakaguchi M."/>
            <person name="Sakai K."/>
            <person name="Shibata M."/>
            <person name="Shimokawa T."/>
            <person name="Song J."/>
            <person name="Takazaki Y."/>
            <person name="Terasawa K."/>
            <person name="Tsugane M."/>
            <person name="Tsuji K."/>
            <person name="Ueda S."/>
            <person name="Waki K."/>
            <person name="Yamagata H."/>
            <person name="Yamamoto M."/>
            <person name="Yamamoto S."/>
            <person name="Yamane H."/>
            <person name="Yoshiki S."/>
            <person name="Yoshihara R."/>
            <person name="Yukawa K."/>
            <person name="Zhong H."/>
            <person name="Yano M."/>
            <person name="Yuan Q."/>
            <person name="Ouyang S."/>
            <person name="Liu J."/>
            <person name="Jones K.M."/>
            <person name="Gansberger K."/>
            <person name="Moffat K."/>
            <person name="Hill J."/>
            <person name="Bera J."/>
            <person name="Fadrosh D."/>
            <person name="Jin S."/>
            <person name="Johri S."/>
            <person name="Kim M."/>
            <person name="Overton L."/>
            <person name="Reardon M."/>
            <person name="Tsitrin T."/>
            <person name="Vuong H."/>
            <person name="Weaver B."/>
            <person name="Ciecko A."/>
            <person name="Tallon L."/>
            <person name="Jackson J."/>
            <person name="Pai G."/>
            <person name="Aken S.V."/>
            <person name="Utterback T."/>
            <person name="Reidmuller S."/>
            <person name="Feldblyum T."/>
            <person name="Hsiao J."/>
            <person name="Zismann V."/>
            <person name="Iobst S."/>
            <person name="de Vazeille A.R."/>
            <person name="Buell C.R."/>
            <person name="Ying K."/>
            <person name="Li Y."/>
            <person name="Lu T."/>
            <person name="Huang Y."/>
            <person name="Zhao Q."/>
            <person name="Feng Q."/>
            <person name="Zhang L."/>
            <person name="Zhu J."/>
            <person name="Weng Q."/>
            <person name="Mu J."/>
            <person name="Lu Y."/>
            <person name="Fan D."/>
            <person name="Liu Y."/>
            <person name="Guan J."/>
            <person name="Zhang Y."/>
            <person name="Yu S."/>
            <person name="Liu X."/>
            <person name="Zhang Y."/>
            <person name="Hong G."/>
            <person name="Han B."/>
            <person name="Choisne N."/>
            <person name="Demange N."/>
            <person name="Orjeda G."/>
            <person name="Samain S."/>
            <person name="Cattolico L."/>
            <person name="Pelletier E."/>
            <person name="Couloux A."/>
            <person name="Segurens B."/>
            <person name="Wincker P."/>
            <person name="D'Hont A."/>
            <person name="Scarpelli C."/>
            <person name="Weissenbach J."/>
            <person name="Salanoubat M."/>
            <person name="Quetier F."/>
            <person name="Yu Y."/>
            <person name="Kim H.R."/>
            <person name="Rambo T."/>
            <person name="Currie J."/>
            <person name="Collura K."/>
            <person name="Luo M."/>
            <person name="Yang T."/>
            <person name="Ammiraju J.S.S."/>
            <person name="Engler F."/>
            <person name="Soderlund C."/>
            <person name="Wing R.A."/>
            <person name="Palmer L.E."/>
            <person name="de la Bastide M."/>
            <person name="Spiegel L."/>
            <person name="Nascimento L."/>
            <person name="Zutavern T."/>
            <person name="O'Shaughnessy A."/>
            <person name="Dike S."/>
            <person name="Dedhia N."/>
            <person name="Preston R."/>
            <person name="Balija V."/>
            <person name="McCombie W.R."/>
            <person name="Chow T."/>
            <person name="Chen H."/>
            <person name="Chung M."/>
            <person name="Chen C."/>
            <person name="Shaw J."/>
            <person name="Wu H."/>
            <person name="Hsiao K."/>
            <person name="Chao Y."/>
            <person name="Chu M."/>
            <person name="Cheng C."/>
            <person name="Hour A."/>
            <person name="Lee P."/>
            <person name="Lin S."/>
            <person name="Lin Y."/>
            <person name="Liou J."/>
            <person name="Liu S."/>
            <person name="Hsing Y."/>
            <person name="Raghuvanshi S."/>
            <person name="Mohanty A."/>
            <person name="Bharti A.K."/>
            <person name="Gaur A."/>
            <person name="Gupta V."/>
            <person name="Kumar D."/>
            <person name="Ravi V."/>
            <person name="Vij S."/>
            <person name="Kapur A."/>
            <person name="Khurana P."/>
            <person name="Khurana P."/>
            <person name="Khurana J.P."/>
            <person name="Tyagi A.K."/>
            <person name="Gaikwad K."/>
            <person name="Singh A."/>
            <person name="Dalal V."/>
            <person name="Srivastava S."/>
            <person name="Dixit A."/>
            <person name="Pal A.K."/>
            <person name="Ghazi I.A."/>
            <person name="Yadav M."/>
            <person name="Pandit A."/>
            <person name="Bhargava A."/>
            <person name="Sureshbabu K."/>
            <person name="Batra K."/>
            <person name="Sharma T.R."/>
            <person name="Mohapatra T."/>
            <person name="Singh N.K."/>
            <person name="Messing J."/>
            <person name="Nelson A.B."/>
            <person name="Fuks G."/>
            <person name="Kavchok S."/>
            <person name="Keizer G."/>
            <person name="Linton E."/>
            <person name="Llaca V."/>
            <person name="Song R."/>
            <person name="Tanyolac B."/>
            <person name="Young S."/>
            <person name="Ho-Il K."/>
            <person name="Hahn J.H."/>
            <person name="Sangsakoo G."/>
            <person name="Vanavichit A."/>
            <person name="de Mattos Luiz.A.T."/>
            <person name="Zimmer P.D."/>
            <person name="Malone G."/>
            <person name="Dellagostin O."/>
            <person name="de Oliveira A.C."/>
            <person name="Bevan M."/>
            <person name="Bancroft I."/>
            <person name="Minx P."/>
            <person name="Cordum H."/>
            <person name="Wilson R."/>
            <person name="Cheng Z."/>
            <person name="Jin W."/>
            <person name="Jiang J."/>
            <person name="Leong S.A."/>
            <person name="Iwama H."/>
            <person name="Gojobori T."/>
            <person name="Itoh T."/>
            <person name="Niimura Y."/>
            <person name="Fujii Y."/>
            <person name="Habara T."/>
            <person name="Sakai H."/>
            <person name="Sato Y."/>
            <person name="Wilson G."/>
            <person name="Kumar K."/>
            <person name="McCouch S."/>
            <person name="Juretic N."/>
            <person name="Hoen D."/>
            <person name="Wright S."/>
            <person name="Bruskiewich R."/>
            <person name="Bureau T."/>
            <person name="Miyao A."/>
            <person name="Hirochika H."/>
            <person name="Nishikawa T."/>
            <person name="Kadowaki K."/>
            <person name="Sugiura M."/>
            <person name="Burr B."/>
            <person name="Sasaki T."/>
        </authorList>
    </citation>
    <scope>NUCLEOTIDE SEQUENCE [LARGE SCALE GENOMIC DNA]</scope>
    <source>
        <strain evidence="10">cv. Nipponbare</strain>
    </source>
</reference>
<dbReference type="SUPFAM" id="SSF52540">
    <property type="entry name" value="P-loop containing nucleoside triphosphate hydrolases"/>
    <property type="match status" value="1"/>
</dbReference>
<dbReference type="GO" id="GO:0008017">
    <property type="term" value="F:microtubule binding"/>
    <property type="evidence" value="ECO:0007669"/>
    <property type="project" value="InterPro"/>
</dbReference>
<evidence type="ECO:0000256" key="3">
    <source>
        <dbReference type="ARBA" id="ARBA00022840"/>
    </source>
</evidence>
<evidence type="ECO:0000256" key="1">
    <source>
        <dbReference type="ARBA" id="ARBA00022701"/>
    </source>
</evidence>
<dbReference type="Gene3D" id="3.40.850.10">
    <property type="entry name" value="Kinesin motor domain"/>
    <property type="match status" value="1"/>
</dbReference>
<keyword evidence="1" id="KW-0493">Microtubule</keyword>
<dbReference type="InParanoid" id="A0A0P0Y3Q5"/>
<dbReference type="GO" id="GO:0003777">
    <property type="term" value="F:microtubule motor activity"/>
    <property type="evidence" value="ECO:0007669"/>
    <property type="project" value="InterPro"/>
</dbReference>
<dbReference type="GO" id="GO:0005874">
    <property type="term" value="C:microtubule"/>
    <property type="evidence" value="ECO:0007669"/>
    <property type="project" value="UniProtKB-KW"/>
</dbReference>
<keyword evidence="10" id="KW-1185">Reference proteome</keyword>
<dbReference type="PANTHER" id="PTHR37739">
    <property type="entry name" value="KINESIN-LIKE PROTEIN KIN-12D"/>
    <property type="match status" value="1"/>
</dbReference>
<reference evidence="9 10" key="3">
    <citation type="journal article" date="2013" name="Rice">
        <title>Improvement of the Oryza sativa Nipponbare reference genome using next generation sequence and optical map data.</title>
        <authorList>
            <person name="Kawahara Y."/>
            <person name="de la Bastide M."/>
            <person name="Hamilton J.P."/>
            <person name="Kanamori H."/>
            <person name="McCombie W.R."/>
            <person name="Ouyang S."/>
            <person name="Schwartz D.C."/>
            <person name="Tanaka T."/>
            <person name="Wu J."/>
            <person name="Zhou S."/>
            <person name="Childs K.L."/>
            <person name="Davidson R.M."/>
            <person name="Lin H."/>
            <person name="Quesada-Ocampo L."/>
            <person name="Vaillancourt B."/>
            <person name="Sakai H."/>
            <person name="Lee S.S."/>
            <person name="Kim J."/>
            <person name="Numa H."/>
            <person name="Itoh T."/>
            <person name="Buell C.R."/>
            <person name="Matsumoto T."/>
        </authorList>
    </citation>
    <scope>NUCLEOTIDE SEQUENCE [LARGE SCALE GENOMIC DNA]</scope>
    <source>
        <strain evidence="10">cv. Nipponbare</strain>
    </source>
</reference>
<dbReference type="FunCoup" id="A0A0P0Y3Q5">
    <property type="interactions" value="4"/>
</dbReference>
<proteinExistence type="inferred from homology"/>
<name>A0A0P0Y3Q5_ORYSJ</name>
<organism evidence="9 10">
    <name type="scientific">Oryza sativa subsp. japonica</name>
    <name type="common">Rice</name>
    <dbReference type="NCBI Taxonomy" id="39947"/>
    <lineage>
        <taxon>Eukaryota</taxon>
        <taxon>Viridiplantae</taxon>
        <taxon>Streptophyta</taxon>
        <taxon>Embryophyta</taxon>
        <taxon>Tracheophyta</taxon>
        <taxon>Spermatophyta</taxon>
        <taxon>Magnoliopsida</taxon>
        <taxon>Liliopsida</taxon>
        <taxon>Poales</taxon>
        <taxon>Poaceae</taxon>
        <taxon>BOP clade</taxon>
        <taxon>Oryzoideae</taxon>
        <taxon>Oryzeae</taxon>
        <taxon>Oryzinae</taxon>
        <taxon>Oryza</taxon>
        <taxon>Oryza sativa</taxon>
    </lineage>
</organism>
<evidence type="ECO:0000313" key="10">
    <source>
        <dbReference type="Proteomes" id="UP000059680"/>
    </source>
</evidence>
<dbReference type="PaxDb" id="39947-A0A0P0Y3Q5"/>
<dbReference type="PANTHER" id="PTHR37739:SF16">
    <property type="entry name" value="KINESIN-LIKE PROTEIN"/>
    <property type="match status" value="1"/>
</dbReference>
<evidence type="ECO:0000256" key="7">
    <source>
        <dbReference type="PROSITE-ProRule" id="PRU00283"/>
    </source>
</evidence>
<protein>
    <submittedName>
        <fullName evidence="9">Os11g0581000 protein</fullName>
    </submittedName>
</protein>
<dbReference type="PRINTS" id="PR00380">
    <property type="entry name" value="KINESINHEAVY"/>
</dbReference>
<dbReference type="Proteomes" id="UP000059680">
    <property type="component" value="Chromosome 11"/>
</dbReference>
<dbReference type="InterPro" id="IPR036961">
    <property type="entry name" value="Kinesin_motor_dom_sf"/>
</dbReference>
<dbReference type="GO" id="GO:0005524">
    <property type="term" value="F:ATP binding"/>
    <property type="evidence" value="ECO:0007669"/>
    <property type="project" value="UniProtKB-KW"/>
</dbReference>
<reference evidence="9 10" key="2">
    <citation type="journal article" date="2013" name="Plant Cell Physiol.">
        <title>Rice Annotation Project Database (RAP-DB): an integrative and interactive database for rice genomics.</title>
        <authorList>
            <person name="Sakai H."/>
            <person name="Lee S.S."/>
            <person name="Tanaka T."/>
            <person name="Numa H."/>
            <person name="Kim J."/>
            <person name="Kawahara Y."/>
            <person name="Wakimoto H."/>
            <person name="Yang C.C."/>
            <person name="Iwamoto M."/>
            <person name="Abe T."/>
            <person name="Yamada Y."/>
            <person name="Muto A."/>
            <person name="Inokuchi H."/>
            <person name="Ikemura T."/>
            <person name="Matsumoto T."/>
            <person name="Sasaki T."/>
            <person name="Itoh T."/>
        </authorList>
    </citation>
    <scope>NUCLEOTIDE SEQUENCE [LARGE SCALE GENOMIC DNA]</scope>
    <source>
        <strain evidence="10">cv. Nipponbare</strain>
    </source>
</reference>
<evidence type="ECO:0000256" key="6">
    <source>
        <dbReference type="ARBA" id="ARBA00034488"/>
    </source>
</evidence>
<dbReference type="InterPro" id="IPR027417">
    <property type="entry name" value="P-loop_NTPase"/>
</dbReference>
<comment type="caution">
    <text evidence="7">Lacks conserved residue(s) required for the propagation of feature annotation.</text>
</comment>
<dbReference type="InterPro" id="IPR044986">
    <property type="entry name" value="KIF15/KIN-12"/>
</dbReference>
<dbReference type="SMR" id="A0A0P0Y3Q5"/>
<keyword evidence="4" id="KW-0175">Coiled coil</keyword>
<dbReference type="EMBL" id="AP014967">
    <property type="protein sequence ID" value="BAT14605.1"/>
    <property type="molecule type" value="Genomic_DNA"/>
</dbReference>
<dbReference type="PROSITE" id="PS50067">
    <property type="entry name" value="KINESIN_MOTOR_2"/>
    <property type="match status" value="1"/>
</dbReference>
<keyword evidence="5" id="KW-0505">Motor protein</keyword>